<sequence>MARQPHREGGRRLPRGAFLSLPLPPRAGWAVREAAERGYTLRLQETLWERAFKSEGFNRSQWSASQRDAYDDGAAAAQAGLESVPVARYRGRLRKLAVYWLLGWQGRYSLLLERDAAMRRAGELRRQLSLKEQEGAKPGAPGVPRDRPKSGAERQRAYRERKAATWITMPAEAHSNYRAASVREGTGLDRTVQSVLEKALRSLEGHDRQTAPREASNAPVPVADAAPATAAGPATSELPPAGQANAARKDSVQVEVSGRTRELLDELCCRLGRPRDIVLVHMAEALREGLVQGES</sequence>
<evidence type="ECO:0000256" key="1">
    <source>
        <dbReference type="SAM" id="MobiDB-lite"/>
    </source>
</evidence>
<reference evidence="2 3" key="1">
    <citation type="submission" date="2021-12" db="EMBL/GenBank/DDBJ databases">
        <title>Siccirubricoccus leaddurans sp. nov., a high concentration Zn2+ tolerance bacterium.</title>
        <authorList>
            <person name="Cao Y."/>
        </authorList>
    </citation>
    <scope>NUCLEOTIDE SEQUENCE [LARGE SCALE GENOMIC DNA]</scope>
    <source>
        <strain evidence="2 3">KC 17139</strain>
    </source>
</reference>
<protein>
    <submittedName>
        <fullName evidence="2">Uncharacterized protein</fullName>
    </submittedName>
</protein>
<name>A0ABT1D1L1_9PROT</name>
<dbReference type="RefSeq" id="WP_252952409.1">
    <property type="nucleotide sequence ID" value="NZ_JAFIRR010000033.1"/>
</dbReference>
<feature type="compositionally biased region" description="Basic and acidic residues" evidence="1">
    <location>
        <begin position="144"/>
        <end position="163"/>
    </location>
</feature>
<accession>A0ABT1D1L1</accession>
<feature type="region of interest" description="Disordered" evidence="1">
    <location>
        <begin position="227"/>
        <end position="253"/>
    </location>
</feature>
<gene>
    <name evidence="2" type="ORF">JYK14_06395</name>
</gene>
<proteinExistence type="predicted"/>
<evidence type="ECO:0000313" key="2">
    <source>
        <dbReference type="EMBL" id="MCO6415806.1"/>
    </source>
</evidence>
<comment type="caution">
    <text evidence="2">The sequence shown here is derived from an EMBL/GenBank/DDBJ whole genome shotgun (WGS) entry which is preliminary data.</text>
</comment>
<evidence type="ECO:0000313" key="3">
    <source>
        <dbReference type="Proteomes" id="UP001523392"/>
    </source>
</evidence>
<keyword evidence="3" id="KW-1185">Reference proteome</keyword>
<dbReference type="Proteomes" id="UP001523392">
    <property type="component" value="Unassembled WGS sequence"/>
</dbReference>
<feature type="region of interest" description="Disordered" evidence="1">
    <location>
        <begin position="128"/>
        <end position="163"/>
    </location>
</feature>
<organism evidence="2 3">
    <name type="scientific">Siccirubricoccus soli</name>
    <dbReference type="NCBI Taxonomy" id="2899147"/>
    <lineage>
        <taxon>Bacteria</taxon>
        <taxon>Pseudomonadati</taxon>
        <taxon>Pseudomonadota</taxon>
        <taxon>Alphaproteobacteria</taxon>
        <taxon>Acetobacterales</taxon>
        <taxon>Roseomonadaceae</taxon>
        <taxon>Siccirubricoccus</taxon>
    </lineage>
</organism>
<dbReference type="EMBL" id="JAFIRR010000033">
    <property type="protein sequence ID" value="MCO6415806.1"/>
    <property type="molecule type" value="Genomic_DNA"/>
</dbReference>